<keyword evidence="4" id="KW-1133">Transmembrane helix</keyword>
<dbReference type="PANTHER" id="PTHR24269">
    <property type="entry name" value="KREMEN PROTEIN"/>
    <property type="match status" value="1"/>
</dbReference>
<keyword evidence="6" id="KW-0325">Glycoprotein</keyword>
<feature type="signal peptide" evidence="7">
    <location>
        <begin position="1"/>
        <end position="19"/>
    </location>
</feature>
<evidence type="ECO:0000256" key="1">
    <source>
        <dbReference type="ARBA" id="ARBA00004167"/>
    </source>
</evidence>
<feature type="domain" description="WSC" evidence="8">
    <location>
        <begin position="53"/>
        <end position="147"/>
    </location>
</feature>
<keyword evidence="10" id="KW-1185">Reference proteome</keyword>
<keyword evidence="5" id="KW-0472">Membrane</keyword>
<proteinExistence type="predicted"/>
<evidence type="ECO:0000313" key="9">
    <source>
        <dbReference type="EMBL" id="KAF7361180.1"/>
    </source>
</evidence>
<sequence>MFYYRLLPFALTFPGVVLAAQVPDQNASIARAPAGWKDLGCFAWVQFYFSRREALRRACDASDNTLKRILAGSTHTANNMTIEACISYCNMDGFSYAGLEYARECYCDNANHAPSPAGPVTDCNMSCAGNPTESCGAGLRMRVYNKLDTPQPATPSKGKWESIGCYKDAAAPNRVLPQLATVKGNMTVEICTSACQASNYTYAGLEYSSGRMLYAPYGAATHVLAHQRTIAAATWPAPPAIPSKPSSNGKWETIGCYKDAAAPNRTLPQQAALNLNGNMTIESCTIACQAGNYSYAGLEYASECWCGNTRPSTPADNTSCNMACSGNKTETCGGNYALNVFQTQSGVATICKETTTDFDVQLTAVKKADGSQSLLVIAKTEKNELILTDCSNCSTPYDSQILIHGELLAVHAENTTAAAIANTTAVVSSSVNKGDTVVFKHTFSKSSTKFCTVSNPDDDGETDLLGVNGQHDQWAICPTKGLTGGPGNVVVWAPTLANPNYVHDECESIFIVAQYCEEGDDDEDDEEAD</sequence>
<evidence type="ECO:0000256" key="5">
    <source>
        <dbReference type="ARBA" id="ARBA00023136"/>
    </source>
</evidence>
<keyword evidence="2" id="KW-0812">Transmembrane</keyword>
<comment type="subcellular location">
    <subcellularLocation>
        <location evidence="1">Membrane</location>
        <topology evidence="1">Single-pass membrane protein</topology>
    </subcellularLocation>
</comment>
<dbReference type="Proteomes" id="UP000623467">
    <property type="component" value="Unassembled WGS sequence"/>
</dbReference>
<keyword evidence="3 7" id="KW-0732">Signal</keyword>
<evidence type="ECO:0000256" key="2">
    <source>
        <dbReference type="ARBA" id="ARBA00022692"/>
    </source>
</evidence>
<evidence type="ECO:0000256" key="6">
    <source>
        <dbReference type="ARBA" id="ARBA00023180"/>
    </source>
</evidence>
<dbReference type="EMBL" id="JACAZH010000008">
    <property type="protein sequence ID" value="KAF7361180.1"/>
    <property type="molecule type" value="Genomic_DNA"/>
</dbReference>
<comment type="caution">
    <text evidence="9">The sequence shown here is derived from an EMBL/GenBank/DDBJ whole genome shotgun (WGS) entry which is preliminary data.</text>
</comment>
<evidence type="ECO:0000313" key="10">
    <source>
        <dbReference type="Proteomes" id="UP000623467"/>
    </source>
</evidence>
<protein>
    <submittedName>
        <fullName evidence="9">Copper radical oxidase</fullName>
    </submittedName>
</protein>
<accession>A0A8H7D4I4</accession>
<gene>
    <name evidence="9" type="ORF">MSAN_01149900</name>
</gene>
<feature type="domain" description="WSC" evidence="8">
    <location>
        <begin position="250"/>
        <end position="344"/>
    </location>
</feature>
<evidence type="ECO:0000256" key="3">
    <source>
        <dbReference type="ARBA" id="ARBA00022729"/>
    </source>
</evidence>
<dbReference type="InterPro" id="IPR002889">
    <property type="entry name" value="WSC_carb-bd"/>
</dbReference>
<dbReference type="Pfam" id="PF01822">
    <property type="entry name" value="WSC"/>
    <property type="match status" value="3"/>
</dbReference>
<reference evidence="9" key="1">
    <citation type="submission" date="2020-05" db="EMBL/GenBank/DDBJ databases">
        <title>Mycena genomes resolve the evolution of fungal bioluminescence.</title>
        <authorList>
            <person name="Tsai I.J."/>
        </authorList>
    </citation>
    <scope>NUCLEOTIDE SEQUENCE</scope>
    <source>
        <strain evidence="9">160909Yilan</strain>
    </source>
</reference>
<dbReference type="PANTHER" id="PTHR24269:SF16">
    <property type="entry name" value="PROTEIN SLG1"/>
    <property type="match status" value="1"/>
</dbReference>
<dbReference type="PROSITE" id="PS51212">
    <property type="entry name" value="WSC"/>
    <property type="match status" value="2"/>
</dbReference>
<dbReference type="SMART" id="SM00321">
    <property type="entry name" value="WSC"/>
    <property type="match status" value="2"/>
</dbReference>
<name>A0A8H7D4I4_9AGAR</name>
<feature type="chain" id="PRO_5034826010" evidence="7">
    <location>
        <begin position="20"/>
        <end position="529"/>
    </location>
</feature>
<evidence type="ECO:0000256" key="4">
    <source>
        <dbReference type="ARBA" id="ARBA00022989"/>
    </source>
</evidence>
<dbReference type="GO" id="GO:0005886">
    <property type="term" value="C:plasma membrane"/>
    <property type="evidence" value="ECO:0007669"/>
    <property type="project" value="TreeGrafter"/>
</dbReference>
<evidence type="ECO:0000259" key="8">
    <source>
        <dbReference type="PROSITE" id="PS51212"/>
    </source>
</evidence>
<dbReference type="AlphaFoldDB" id="A0A8H7D4I4"/>
<dbReference type="InterPro" id="IPR051836">
    <property type="entry name" value="Kremen_rcpt"/>
</dbReference>
<organism evidence="9 10">
    <name type="scientific">Mycena sanguinolenta</name>
    <dbReference type="NCBI Taxonomy" id="230812"/>
    <lineage>
        <taxon>Eukaryota</taxon>
        <taxon>Fungi</taxon>
        <taxon>Dikarya</taxon>
        <taxon>Basidiomycota</taxon>
        <taxon>Agaricomycotina</taxon>
        <taxon>Agaricomycetes</taxon>
        <taxon>Agaricomycetidae</taxon>
        <taxon>Agaricales</taxon>
        <taxon>Marasmiineae</taxon>
        <taxon>Mycenaceae</taxon>
        <taxon>Mycena</taxon>
    </lineage>
</organism>
<evidence type="ECO:0000256" key="7">
    <source>
        <dbReference type="SAM" id="SignalP"/>
    </source>
</evidence>
<dbReference type="OrthoDB" id="5985073at2759"/>